<gene>
    <name evidence="2" type="ORF">PSHT_11293</name>
</gene>
<protein>
    <submittedName>
        <fullName evidence="2">Uncharacterized protein</fullName>
    </submittedName>
</protein>
<feature type="region of interest" description="Disordered" evidence="1">
    <location>
        <begin position="35"/>
        <end position="130"/>
    </location>
</feature>
<dbReference type="VEuPathDB" id="FungiDB:PSHT_11293"/>
<feature type="compositionally biased region" description="Basic residues" evidence="1">
    <location>
        <begin position="78"/>
        <end position="87"/>
    </location>
</feature>
<accession>A0A2S4V491</accession>
<dbReference type="EMBL" id="PKSM01000186">
    <property type="protein sequence ID" value="POW04255.1"/>
    <property type="molecule type" value="Genomic_DNA"/>
</dbReference>
<comment type="caution">
    <text evidence="2">The sequence shown here is derived from an EMBL/GenBank/DDBJ whole genome shotgun (WGS) entry which is preliminary data.</text>
</comment>
<organism evidence="2 3">
    <name type="scientific">Puccinia striiformis</name>
    <dbReference type="NCBI Taxonomy" id="27350"/>
    <lineage>
        <taxon>Eukaryota</taxon>
        <taxon>Fungi</taxon>
        <taxon>Dikarya</taxon>
        <taxon>Basidiomycota</taxon>
        <taxon>Pucciniomycotina</taxon>
        <taxon>Pucciniomycetes</taxon>
        <taxon>Pucciniales</taxon>
        <taxon>Pucciniaceae</taxon>
        <taxon>Puccinia</taxon>
    </lineage>
</organism>
<reference evidence="3" key="3">
    <citation type="journal article" date="2018" name="Mol. Plant Microbe Interact.">
        <title>Genome sequence resources for the wheat stripe rust pathogen (Puccinia striiformis f. sp. tritici) and the barley stripe rust pathogen (Puccinia striiformis f. sp. hordei).</title>
        <authorList>
            <person name="Xia C."/>
            <person name="Wang M."/>
            <person name="Yin C."/>
            <person name="Cornejo O.E."/>
            <person name="Hulbert S.H."/>
            <person name="Chen X."/>
        </authorList>
    </citation>
    <scope>NUCLEOTIDE SEQUENCE [LARGE SCALE GENOMIC DNA]</scope>
    <source>
        <strain evidence="3">93TX-2</strain>
    </source>
</reference>
<evidence type="ECO:0000256" key="1">
    <source>
        <dbReference type="SAM" id="MobiDB-lite"/>
    </source>
</evidence>
<dbReference type="VEuPathDB" id="FungiDB:PSTT_16911"/>
<evidence type="ECO:0000313" key="3">
    <source>
        <dbReference type="Proteomes" id="UP000238274"/>
    </source>
</evidence>
<feature type="compositionally biased region" description="Low complexity" evidence="1">
    <location>
        <begin position="41"/>
        <end position="52"/>
    </location>
</feature>
<sequence length="130" mass="14276">MKDFQAILETSIGNIQAMVKSWLPKELRITNIIHSHPTDQLGSCSGLNLNSSRPRGSKLGLGSIAPKQPPSQLTTSKLHSHPTKKAKKDGENNVVKAKNSDNHPEQIDGEEDEEDSRTSTFSKRHTAPIN</sequence>
<reference evidence="3" key="2">
    <citation type="journal article" date="2018" name="BMC Genomics">
        <title>Genomic insights into host adaptation between the wheat stripe rust pathogen (Puccinia striiformis f. sp. tritici) and the barley stripe rust pathogen (Puccinia striiformis f. sp. hordei).</title>
        <authorList>
            <person name="Xia C."/>
            <person name="Wang M."/>
            <person name="Yin C."/>
            <person name="Cornejo O.E."/>
            <person name="Hulbert S.H."/>
            <person name="Chen X."/>
        </authorList>
    </citation>
    <scope>NUCLEOTIDE SEQUENCE [LARGE SCALE GENOMIC DNA]</scope>
    <source>
        <strain evidence="3">93TX-2</strain>
    </source>
</reference>
<proteinExistence type="predicted"/>
<dbReference type="Proteomes" id="UP000238274">
    <property type="component" value="Unassembled WGS sequence"/>
</dbReference>
<name>A0A2S4V491_9BASI</name>
<reference evidence="2 3" key="1">
    <citation type="submission" date="2017-12" db="EMBL/GenBank/DDBJ databases">
        <title>Gene loss provides genomic basis for host adaptation in cereal stripe rust fungi.</title>
        <authorList>
            <person name="Xia C."/>
        </authorList>
    </citation>
    <scope>NUCLEOTIDE SEQUENCE [LARGE SCALE GENOMIC DNA]</scope>
    <source>
        <strain evidence="2 3">93TX-2</strain>
    </source>
</reference>
<evidence type="ECO:0000313" key="2">
    <source>
        <dbReference type="EMBL" id="POW04255.1"/>
    </source>
</evidence>
<keyword evidence="3" id="KW-1185">Reference proteome</keyword>
<dbReference type="OrthoDB" id="2501049at2759"/>
<dbReference type="AlphaFoldDB" id="A0A2S4V491"/>